<feature type="region of interest" description="Disordered" evidence="1">
    <location>
        <begin position="1"/>
        <end position="26"/>
    </location>
</feature>
<evidence type="ECO:0000256" key="2">
    <source>
        <dbReference type="SAM" id="Phobius"/>
    </source>
</evidence>
<proteinExistence type="predicted"/>
<keyword evidence="4" id="KW-1185">Reference proteome</keyword>
<dbReference type="Proteomes" id="UP000807309">
    <property type="component" value="Unassembled WGS sequence"/>
</dbReference>
<dbReference type="RefSeq" id="WP_195036322.1">
    <property type="nucleotide sequence ID" value="NZ_JADLRE010000040.1"/>
</dbReference>
<keyword evidence="2" id="KW-1133">Transmembrane helix</keyword>
<name>A0ABS0CM10_9NOCA</name>
<comment type="caution">
    <text evidence="3">The sequence shown here is derived from an EMBL/GenBank/DDBJ whole genome shotgun (WGS) entry which is preliminary data.</text>
</comment>
<keyword evidence="2" id="KW-0812">Transmembrane</keyword>
<protein>
    <recommendedName>
        <fullName evidence="5">Transmembrane protein</fullName>
    </recommendedName>
</protein>
<feature type="transmembrane region" description="Helical" evidence="2">
    <location>
        <begin position="99"/>
        <end position="117"/>
    </location>
</feature>
<feature type="region of interest" description="Disordered" evidence="1">
    <location>
        <begin position="47"/>
        <end position="84"/>
    </location>
</feature>
<evidence type="ECO:0000313" key="4">
    <source>
        <dbReference type="Proteomes" id="UP000807309"/>
    </source>
</evidence>
<keyword evidence="2" id="KW-0472">Membrane</keyword>
<evidence type="ECO:0000256" key="1">
    <source>
        <dbReference type="SAM" id="MobiDB-lite"/>
    </source>
</evidence>
<sequence length="205" mass="21677">MRIIRDNNDHNNDEDPDERRTPASERDQAEILAEEIEDYLADVLACAPPDTQDFTPPAPQPRPALHLVKTDTTGADPDGDKPLDPEVFAAAGRAARRRMARSAAGGSAVVVTATVLATWGQPWIVTGPLAGYGTAWLAYLWWNAALRPSIPDVISTVTSGIGHAIAVIATAIAAIVRGLVNRRDQPDTAAPGPEIQPASPAAPSL</sequence>
<accession>A0ABS0CM10</accession>
<dbReference type="EMBL" id="JADLRE010000040">
    <property type="protein sequence ID" value="MBF6229483.1"/>
    <property type="molecule type" value="Genomic_DNA"/>
</dbReference>
<evidence type="ECO:0000313" key="3">
    <source>
        <dbReference type="EMBL" id="MBF6229483.1"/>
    </source>
</evidence>
<feature type="transmembrane region" description="Helical" evidence="2">
    <location>
        <begin position="154"/>
        <end position="176"/>
    </location>
</feature>
<evidence type="ECO:0008006" key="5">
    <source>
        <dbReference type="Google" id="ProtNLM"/>
    </source>
</evidence>
<organism evidence="3 4">
    <name type="scientific">Nocardia abscessus</name>
    <dbReference type="NCBI Taxonomy" id="120957"/>
    <lineage>
        <taxon>Bacteria</taxon>
        <taxon>Bacillati</taxon>
        <taxon>Actinomycetota</taxon>
        <taxon>Actinomycetes</taxon>
        <taxon>Mycobacteriales</taxon>
        <taxon>Nocardiaceae</taxon>
        <taxon>Nocardia</taxon>
    </lineage>
</organism>
<feature type="region of interest" description="Disordered" evidence="1">
    <location>
        <begin position="185"/>
        <end position="205"/>
    </location>
</feature>
<gene>
    <name evidence="3" type="ORF">IU470_30880</name>
</gene>
<reference evidence="3 4" key="1">
    <citation type="submission" date="2020-10" db="EMBL/GenBank/DDBJ databases">
        <title>Identification of Nocardia species via Next-generation sequencing and recognition of intraspecies genetic diversity.</title>
        <authorList>
            <person name="Li P."/>
            <person name="Li P."/>
            <person name="Lu B."/>
        </authorList>
    </citation>
    <scope>NUCLEOTIDE SEQUENCE [LARGE SCALE GENOMIC DNA]</scope>
    <source>
        <strain evidence="3 4">N-11</strain>
    </source>
</reference>